<organism evidence="10 11">
    <name type="scientific">Ruminiclostridium papyrosolvens C7</name>
    <dbReference type="NCBI Taxonomy" id="1330534"/>
    <lineage>
        <taxon>Bacteria</taxon>
        <taxon>Bacillati</taxon>
        <taxon>Bacillota</taxon>
        <taxon>Clostridia</taxon>
        <taxon>Eubacteriales</taxon>
        <taxon>Oscillospiraceae</taxon>
        <taxon>Ruminiclostridium</taxon>
    </lineage>
</organism>
<dbReference type="RefSeq" id="WP_020815430.1">
    <property type="nucleotide sequence ID" value="NZ_ATAY01000030.1"/>
</dbReference>
<dbReference type="PATRIC" id="fig|1330534.3.peg.1883"/>
<dbReference type="InterPro" id="IPR015856">
    <property type="entry name" value="ABC_transpr_CbiO/EcfA_su"/>
</dbReference>
<dbReference type="GO" id="GO:0005524">
    <property type="term" value="F:ATP binding"/>
    <property type="evidence" value="ECO:0007669"/>
    <property type="project" value="UniProtKB-KW"/>
</dbReference>
<dbReference type="PANTHER" id="PTHR43553">
    <property type="entry name" value="HEAVY METAL TRANSPORTER"/>
    <property type="match status" value="1"/>
</dbReference>
<dbReference type="STRING" id="1330534.L323_09455"/>
<dbReference type="FunFam" id="3.40.50.300:FF:000224">
    <property type="entry name" value="Energy-coupling factor transporter ATP-binding protein EcfA"/>
    <property type="match status" value="1"/>
</dbReference>
<evidence type="ECO:0000256" key="1">
    <source>
        <dbReference type="ARBA" id="ARBA00004202"/>
    </source>
</evidence>
<keyword evidence="4" id="KW-1003">Cell membrane</keyword>
<dbReference type="InterPro" id="IPR003593">
    <property type="entry name" value="AAA+_ATPase"/>
</dbReference>
<dbReference type="GO" id="GO:0043190">
    <property type="term" value="C:ATP-binding cassette (ABC) transporter complex"/>
    <property type="evidence" value="ECO:0007669"/>
    <property type="project" value="TreeGrafter"/>
</dbReference>
<dbReference type="PROSITE" id="PS00211">
    <property type="entry name" value="ABC_TRANSPORTER_1"/>
    <property type="match status" value="1"/>
</dbReference>
<dbReference type="SMART" id="SM00382">
    <property type="entry name" value="AAA"/>
    <property type="match status" value="1"/>
</dbReference>
<sequence>MSHHKIELEEVSFNYPDGHQALDNVTFMLGHGESVGVVGANGAGKSTLLSILSGILFPQKGSVRVGDIPVTKKTLSDVRRSIGLVFQEPDDQLFMTSVYDDVAFGPRNYRLDEKEVEQRVNHALEEVGINHLKDRPPYKLSGGEKKLAAIAAVISMEPDILIMDEPTASLDPKARRKVMNILKGFRHTKIITSHDLDMIMDMCDRTIVLKNGKIAADGLTVDILGDSGLMDRCGLEIPLAMQNCPVCKKSKLL</sequence>
<dbReference type="PROSITE" id="PS50893">
    <property type="entry name" value="ABC_TRANSPORTER_2"/>
    <property type="match status" value="1"/>
</dbReference>
<dbReference type="AlphaFoldDB" id="U4R390"/>
<dbReference type="InterPro" id="IPR050095">
    <property type="entry name" value="ECF_ABC_transporter_ATP-bd"/>
</dbReference>
<dbReference type="Proteomes" id="UP000016860">
    <property type="component" value="Unassembled WGS sequence"/>
</dbReference>
<protein>
    <submittedName>
        <fullName evidence="10">Cobalt ABC transporter ATP-binding protein</fullName>
    </submittedName>
</protein>
<accession>U4R390</accession>
<keyword evidence="7" id="KW-1278">Translocase</keyword>
<keyword evidence="3" id="KW-0813">Transport</keyword>
<comment type="similarity">
    <text evidence="2">Belongs to the ABC transporter superfamily.</text>
</comment>
<evidence type="ECO:0000313" key="11">
    <source>
        <dbReference type="Proteomes" id="UP000016860"/>
    </source>
</evidence>
<dbReference type="SUPFAM" id="SSF52540">
    <property type="entry name" value="P-loop containing nucleoside triphosphate hydrolases"/>
    <property type="match status" value="1"/>
</dbReference>
<dbReference type="PANTHER" id="PTHR43553:SF24">
    <property type="entry name" value="ENERGY-COUPLING FACTOR TRANSPORTER ATP-BINDING PROTEIN ECFA1"/>
    <property type="match status" value="1"/>
</dbReference>
<dbReference type="InterPro" id="IPR027417">
    <property type="entry name" value="P-loop_NTPase"/>
</dbReference>
<dbReference type="Pfam" id="PF00005">
    <property type="entry name" value="ABC_tran"/>
    <property type="match status" value="1"/>
</dbReference>
<evidence type="ECO:0000256" key="7">
    <source>
        <dbReference type="ARBA" id="ARBA00022967"/>
    </source>
</evidence>
<evidence type="ECO:0000256" key="4">
    <source>
        <dbReference type="ARBA" id="ARBA00022475"/>
    </source>
</evidence>
<evidence type="ECO:0000256" key="3">
    <source>
        <dbReference type="ARBA" id="ARBA00022448"/>
    </source>
</evidence>
<dbReference type="GO" id="GO:0016887">
    <property type="term" value="F:ATP hydrolysis activity"/>
    <property type="evidence" value="ECO:0007669"/>
    <property type="project" value="InterPro"/>
</dbReference>
<dbReference type="InterPro" id="IPR003439">
    <property type="entry name" value="ABC_transporter-like_ATP-bd"/>
</dbReference>
<comment type="subcellular location">
    <subcellularLocation>
        <location evidence="1">Cell membrane</location>
        <topology evidence="1">Peripheral membrane protein</topology>
    </subcellularLocation>
</comment>
<reference evidence="10 11" key="1">
    <citation type="journal article" date="2013" name="Genome Announc.">
        <title>Draft Genome Sequence of the Cellulolytic Bacterium Clostridium papyrosolvens C7 (ATCC 700395).</title>
        <authorList>
            <person name="Zepeda V."/>
            <person name="Dassa B."/>
            <person name="Borovok I."/>
            <person name="Lamed R."/>
            <person name="Bayer E.A."/>
            <person name="Cate J.H."/>
        </authorList>
    </citation>
    <scope>NUCLEOTIDE SEQUENCE [LARGE SCALE GENOMIC DNA]</scope>
    <source>
        <strain evidence="10 11">C7</strain>
    </source>
</reference>
<evidence type="ECO:0000313" key="10">
    <source>
        <dbReference type="EMBL" id="EPR12189.1"/>
    </source>
</evidence>
<evidence type="ECO:0000256" key="6">
    <source>
        <dbReference type="ARBA" id="ARBA00022840"/>
    </source>
</evidence>
<evidence type="ECO:0000256" key="5">
    <source>
        <dbReference type="ARBA" id="ARBA00022741"/>
    </source>
</evidence>
<evidence type="ECO:0000256" key="2">
    <source>
        <dbReference type="ARBA" id="ARBA00005417"/>
    </source>
</evidence>
<keyword evidence="8" id="KW-0472">Membrane</keyword>
<proteinExistence type="inferred from homology"/>
<dbReference type="GO" id="GO:0042626">
    <property type="term" value="F:ATPase-coupled transmembrane transporter activity"/>
    <property type="evidence" value="ECO:0007669"/>
    <property type="project" value="TreeGrafter"/>
</dbReference>
<feature type="domain" description="ABC transporter" evidence="9">
    <location>
        <begin position="6"/>
        <end position="236"/>
    </location>
</feature>
<evidence type="ECO:0000259" key="9">
    <source>
        <dbReference type="PROSITE" id="PS50893"/>
    </source>
</evidence>
<comment type="caution">
    <text evidence="10">The sequence shown here is derived from an EMBL/GenBank/DDBJ whole genome shotgun (WGS) entry which is preliminary data.</text>
</comment>
<keyword evidence="5" id="KW-0547">Nucleotide-binding</keyword>
<dbReference type="EMBL" id="ATAY01000030">
    <property type="protein sequence ID" value="EPR12189.1"/>
    <property type="molecule type" value="Genomic_DNA"/>
</dbReference>
<dbReference type="CDD" id="cd03225">
    <property type="entry name" value="ABC_cobalt_CbiO_domain1"/>
    <property type="match status" value="1"/>
</dbReference>
<dbReference type="OrthoDB" id="9784332at2"/>
<dbReference type="Gene3D" id="3.40.50.300">
    <property type="entry name" value="P-loop containing nucleotide triphosphate hydrolases"/>
    <property type="match status" value="1"/>
</dbReference>
<evidence type="ECO:0000256" key="8">
    <source>
        <dbReference type="ARBA" id="ARBA00023136"/>
    </source>
</evidence>
<name>U4R390_9FIRM</name>
<keyword evidence="6 10" id="KW-0067">ATP-binding</keyword>
<gene>
    <name evidence="10" type="ORF">L323_09455</name>
</gene>
<dbReference type="InterPro" id="IPR017871">
    <property type="entry name" value="ABC_transporter-like_CS"/>
</dbReference>